<dbReference type="InterPro" id="IPR008929">
    <property type="entry name" value="Chondroitin_lyas"/>
</dbReference>
<feature type="domain" description="Alginate lyase" evidence="4">
    <location>
        <begin position="92"/>
        <end position="372"/>
    </location>
</feature>
<dbReference type="OrthoDB" id="7210452at2"/>
<dbReference type="InterPro" id="IPR008397">
    <property type="entry name" value="Alginate_lyase_dom"/>
</dbReference>
<evidence type="ECO:0000256" key="2">
    <source>
        <dbReference type="ARBA" id="ARBA00023239"/>
    </source>
</evidence>
<evidence type="ECO:0000256" key="1">
    <source>
        <dbReference type="ARBA" id="ARBA00022729"/>
    </source>
</evidence>
<organism evidence="5 6">
    <name type="scientific">Sphingomonas panacisoli</name>
    <dbReference type="NCBI Taxonomy" id="1813879"/>
    <lineage>
        <taxon>Bacteria</taxon>
        <taxon>Pseudomonadati</taxon>
        <taxon>Pseudomonadota</taxon>
        <taxon>Alphaproteobacteria</taxon>
        <taxon>Sphingomonadales</taxon>
        <taxon>Sphingomonadaceae</taxon>
        <taxon>Sphingomonas</taxon>
    </lineage>
</organism>
<dbReference type="AlphaFoldDB" id="A0A5B8LLF7"/>
<evidence type="ECO:0000313" key="5">
    <source>
        <dbReference type="EMBL" id="QDZ07890.1"/>
    </source>
</evidence>
<dbReference type="GO" id="GO:0016829">
    <property type="term" value="F:lyase activity"/>
    <property type="evidence" value="ECO:0007669"/>
    <property type="project" value="UniProtKB-KW"/>
</dbReference>
<keyword evidence="2 5" id="KW-0456">Lyase</keyword>
<proteinExistence type="predicted"/>
<evidence type="ECO:0000256" key="3">
    <source>
        <dbReference type="SAM" id="SignalP"/>
    </source>
</evidence>
<dbReference type="RefSeq" id="WP_146571830.1">
    <property type="nucleotide sequence ID" value="NZ_CP042306.1"/>
</dbReference>
<keyword evidence="1 3" id="KW-0732">Signal</keyword>
<feature type="signal peptide" evidence="3">
    <location>
        <begin position="1"/>
        <end position="18"/>
    </location>
</feature>
<keyword evidence="6" id="KW-1185">Reference proteome</keyword>
<gene>
    <name evidence="5" type="ORF">FPZ24_10665</name>
</gene>
<dbReference type="KEGG" id="spai:FPZ24_10665"/>
<dbReference type="Pfam" id="PF05426">
    <property type="entry name" value="Alginate_lyase"/>
    <property type="match status" value="1"/>
</dbReference>
<dbReference type="SUPFAM" id="SSF48230">
    <property type="entry name" value="Chondroitin AC/alginate lyase"/>
    <property type="match status" value="1"/>
</dbReference>
<dbReference type="Gene3D" id="1.50.10.100">
    <property type="entry name" value="Chondroitin AC/alginate lyase"/>
    <property type="match status" value="1"/>
</dbReference>
<evidence type="ECO:0000313" key="6">
    <source>
        <dbReference type="Proteomes" id="UP000315673"/>
    </source>
</evidence>
<dbReference type="EMBL" id="CP042306">
    <property type="protein sequence ID" value="QDZ07890.1"/>
    <property type="molecule type" value="Genomic_DNA"/>
</dbReference>
<dbReference type="GO" id="GO:0042597">
    <property type="term" value="C:periplasmic space"/>
    <property type="evidence" value="ECO:0007669"/>
    <property type="project" value="InterPro"/>
</dbReference>
<protein>
    <submittedName>
        <fullName evidence="5">Alginate lyase family protein</fullName>
    </submittedName>
</protein>
<dbReference type="Proteomes" id="UP000315673">
    <property type="component" value="Chromosome"/>
</dbReference>
<feature type="chain" id="PRO_5022815845" evidence="3">
    <location>
        <begin position="19"/>
        <end position="422"/>
    </location>
</feature>
<sequence>MFRCVAFLALAVSIPLSAAAQTAPLARLSAGSQTCRGVDGYAAAFGGRRTFFLKPGELTAIKASLATDPTLKAAYAVLIRRADAALTHRPGSVMDKTVLPPSSDRHDYRSIAPYWWPDPAKPDGLPYVRRDGEINPQRDTSAFDRTAIGRMSDDMTTLSLAYFYSGDRRYAVKAATLVRTWFLDPATAMNPNARFAQGVPGREDGRAEGVLDTSAFQPVIDAIGLIAPSHVLTRDEGRRLEQWFGRYIDWMMTSPTGRAEDAATNNHGIWFDDQLAYYALFARRPEIARAVVEAFPAKRIAVQFDPSGKLPAELTRTRSLHYSIYALTPAFDVAEIAGCLGYDLWNYRDAAGRGLRSATDFLAAYRGNVAAWPYKEIRPEPDEVDALLTRANWAWGRATYPHNAPPPALALQYRAQPRSNSR</sequence>
<name>A0A5B8LLF7_9SPHN</name>
<evidence type="ECO:0000259" key="4">
    <source>
        <dbReference type="Pfam" id="PF05426"/>
    </source>
</evidence>
<accession>A0A5B8LLF7</accession>
<reference evidence="5 6" key="1">
    <citation type="submission" date="2019-07" db="EMBL/GenBank/DDBJ databases">
        <title>Full genome sequence of Sphingomonas sp. 4R-6-7(HKS19).</title>
        <authorList>
            <person name="Im W.-T."/>
        </authorList>
    </citation>
    <scope>NUCLEOTIDE SEQUENCE [LARGE SCALE GENOMIC DNA]</scope>
    <source>
        <strain evidence="5 6">HKS19</strain>
    </source>
</reference>